<keyword evidence="1" id="KW-1133">Transmembrane helix</keyword>
<evidence type="ECO:0000313" key="2">
    <source>
        <dbReference type="EMBL" id="GER27788.1"/>
    </source>
</evidence>
<protein>
    <submittedName>
        <fullName evidence="2">Ribosomal RNA small subunit methyltransferase I</fullName>
    </submittedName>
</protein>
<dbReference type="GO" id="GO:0008168">
    <property type="term" value="F:methyltransferase activity"/>
    <property type="evidence" value="ECO:0007669"/>
    <property type="project" value="UniProtKB-KW"/>
</dbReference>
<feature type="transmembrane region" description="Helical" evidence="1">
    <location>
        <begin position="132"/>
        <end position="152"/>
    </location>
</feature>
<keyword evidence="2" id="KW-0489">Methyltransferase</keyword>
<evidence type="ECO:0000256" key="1">
    <source>
        <dbReference type="SAM" id="Phobius"/>
    </source>
</evidence>
<feature type="transmembrane region" description="Helical" evidence="1">
    <location>
        <begin position="98"/>
        <end position="120"/>
    </location>
</feature>
<accession>A0A5A7P5M3</accession>
<keyword evidence="1" id="KW-0812">Transmembrane</keyword>
<keyword evidence="1" id="KW-0472">Membrane</keyword>
<organism evidence="2 3">
    <name type="scientific">Striga asiatica</name>
    <name type="common">Asiatic witchweed</name>
    <name type="synonym">Buchnera asiatica</name>
    <dbReference type="NCBI Taxonomy" id="4170"/>
    <lineage>
        <taxon>Eukaryota</taxon>
        <taxon>Viridiplantae</taxon>
        <taxon>Streptophyta</taxon>
        <taxon>Embryophyta</taxon>
        <taxon>Tracheophyta</taxon>
        <taxon>Spermatophyta</taxon>
        <taxon>Magnoliopsida</taxon>
        <taxon>eudicotyledons</taxon>
        <taxon>Gunneridae</taxon>
        <taxon>Pentapetalae</taxon>
        <taxon>asterids</taxon>
        <taxon>lamiids</taxon>
        <taxon>Lamiales</taxon>
        <taxon>Orobanchaceae</taxon>
        <taxon>Buchnereae</taxon>
        <taxon>Striga</taxon>
    </lineage>
</organism>
<sequence length="157" mass="18156">MRSFIWASYTGSCSISLPQKYSVRVPLCRQIKLSQKQIPHVQVHPKPLPKMTDLLHLNQAQELVHDPHCPFFRPPHPRLCHSLTLALKSLLQPHPRRVSLLETIHFNLGYNATILFAIFYGLPPVDSRNQTIFKFITIFEHQNVGIGLVFIFKRENV</sequence>
<keyword evidence="2" id="KW-0808">Transferase</keyword>
<comment type="caution">
    <text evidence="2">The sequence shown here is derived from an EMBL/GenBank/DDBJ whole genome shotgun (WGS) entry which is preliminary data.</text>
</comment>
<keyword evidence="3" id="KW-1185">Reference proteome</keyword>
<dbReference type="GO" id="GO:0032259">
    <property type="term" value="P:methylation"/>
    <property type="evidence" value="ECO:0007669"/>
    <property type="project" value="UniProtKB-KW"/>
</dbReference>
<gene>
    <name evidence="2" type="ORF">STAS_03529</name>
</gene>
<reference evidence="3" key="1">
    <citation type="journal article" date="2019" name="Curr. Biol.">
        <title>Genome Sequence of Striga asiatica Provides Insight into the Evolution of Plant Parasitism.</title>
        <authorList>
            <person name="Yoshida S."/>
            <person name="Kim S."/>
            <person name="Wafula E.K."/>
            <person name="Tanskanen J."/>
            <person name="Kim Y.M."/>
            <person name="Honaas L."/>
            <person name="Yang Z."/>
            <person name="Spallek T."/>
            <person name="Conn C.E."/>
            <person name="Ichihashi Y."/>
            <person name="Cheong K."/>
            <person name="Cui S."/>
            <person name="Der J.P."/>
            <person name="Gundlach H."/>
            <person name="Jiao Y."/>
            <person name="Hori C."/>
            <person name="Ishida J.K."/>
            <person name="Kasahara H."/>
            <person name="Kiba T."/>
            <person name="Kim M.S."/>
            <person name="Koo N."/>
            <person name="Laohavisit A."/>
            <person name="Lee Y.H."/>
            <person name="Lumba S."/>
            <person name="McCourt P."/>
            <person name="Mortimer J.C."/>
            <person name="Mutuku J.M."/>
            <person name="Nomura T."/>
            <person name="Sasaki-Sekimoto Y."/>
            <person name="Seto Y."/>
            <person name="Wang Y."/>
            <person name="Wakatake T."/>
            <person name="Sakakibara H."/>
            <person name="Demura T."/>
            <person name="Yamaguchi S."/>
            <person name="Yoneyama K."/>
            <person name="Manabe R.I."/>
            <person name="Nelson D.C."/>
            <person name="Schulman A.H."/>
            <person name="Timko M.P."/>
            <person name="dePamphilis C.W."/>
            <person name="Choi D."/>
            <person name="Shirasu K."/>
        </authorList>
    </citation>
    <scope>NUCLEOTIDE SEQUENCE [LARGE SCALE GENOMIC DNA]</scope>
    <source>
        <strain evidence="3">cv. UVA1</strain>
    </source>
</reference>
<proteinExistence type="predicted"/>
<dbReference type="Proteomes" id="UP000325081">
    <property type="component" value="Unassembled WGS sequence"/>
</dbReference>
<evidence type="ECO:0000313" key="3">
    <source>
        <dbReference type="Proteomes" id="UP000325081"/>
    </source>
</evidence>
<dbReference type="AlphaFoldDB" id="A0A5A7P5M3"/>
<name>A0A5A7P5M3_STRAF</name>
<dbReference type="EMBL" id="BKCP01002224">
    <property type="protein sequence ID" value="GER27788.1"/>
    <property type="molecule type" value="Genomic_DNA"/>
</dbReference>